<evidence type="ECO:0000313" key="3">
    <source>
        <dbReference type="Proteomes" id="UP000887212"/>
    </source>
</evidence>
<dbReference type="EMBL" id="BPMS01000012">
    <property type="protein sequence ID" value="GIZ89487.1"/>
    <property type="molecule type" value="Genomic_DNA"/>
</dbReference>
<accession>A0AA37CHN3</accession>
<evidence type="ECO:0000313" key="1">
    <source>
        <dbReference type="EMBL" id="GIZ89487.1"/>
    </source>
</evidence>
<dbReference type="Proteomes" id="UP000887228">
    <property type="component" value="Unassembled WGS sequence"/>
</dbReference>
<evidence type="ECO:0000313" key="2">
    <source>
        <dbReference type="EMBL" id="GIZ92905.1"/>
    </source>
</evidence>
<dbReference type="EMBL" id="BPMT01000006">
    <property type="protein sequence ID" value="GIZ92905.1"/>
    <property type="molecule type" value="Genomic_DNA"/>
</dbReference>
<sequence>MEWGLRIPTTMSMTTIRRDKNFGRLIKTLGNSLIGEGIEITEAIRTKRIKEHISQHGKTASNSAIHAGKSAKNLFQRLSLEIKSDPSKHIPKLVAGTLGFLGASGGFDGDGGVPDLDFLGGIGAHRSIFTHSIIAGIVIETVLISFSDLTKTVYKNLPEQHDQLWDRLINGNEELLIALSQGISAGIAYHLGVDATIDGDGLYRDLPAPIPQEAHQIIISTNAAAEGANCIQSTDKSRKNAQHLFPTFKEATAFAKQHPGSKISRAKSEPGFIVEWSNL</sequence>
<protein>
    <submittedName>
        <fullName evidence="1">Uncharacterized protein</fullName>
    </submittedName>
</protein>
<dbReference type="Proteomes" id="UP000887212">
    <property type="component" value="Unassembled WGS sequence"/>
</dbReference>
<gene>
    <name evidence="1" type="ORF">KAM435_28140</name>
    <name evidence="2" type="ORF">KAM436_18730</name>
</gene>
<comment type="caution">
    <text evidence="1">The sequence shown here is derived from an EMBL/GenBank/DDBJ whole genome shotgun (WGS) entry which is preliminary data.</text>
</comment>
<dbReference type="AlphaFoldDB" id="A0AA37CHN3"/>
<reference evidence="1 4" key="1">
    <citation type="submission" date="2021-07" db="EMBL/GenBank/DDBJ databases">
        <title>Whole genome sequencing of carbapenem-resistant Pseudomonas spp. isolated in Japan.</title>
        <authorList>
            <person name="Suzuki M."/>
            <person name="Maehana S."/>
            <person name="Kitasato H."/>
        </authorList>
    </citation>
    <scope>NUCLEOTIDE SEQUENCE</scope>
    <source>
        <strain evidence="1">KAM435</strain>
        <strain evidence="2 4">KAM436</strain>
    </source>
</reference>
<organism evidence="1 3">
    <name type="scientific">Aquipseudomonas alcaligenes</name>
    <name type="common">Pseudomonas alcaligenes</name>
    <dbReference type="NCBI Taxonomy" id="43263"/>
    <lineage>
        <taxon>Bacteria</taxon>
        <taxon>Pseudomonadati</taxon>
        <taxon>Pseudomonadota</taxon>
        <taxon>Gammaproteobacteria</taxon>
        <taxon>Pseudomonadales</taxon>
        <taxon>Pseudomonadaceae</taxon>
        <taxon>Aquipseudomonas</taxon>
    </lineage>
</organism>
<proteinExistence type="predicted"/>
<name>A0AA37CHN3_AQUAC</name>
<evidence type="ECO:0000313" key="4">
    <source>
        <dbReference type="Proteomes" id="UP000887228"/>
    </source>
</evidence>